<evidence type="ECO:0000256" key="3">
    <source>
        <dbReference type="ARBA" id="ARBA00005315"/>
    </source>
</evidence>
<keyword evidence="6 12" id="KW-0808">Transferase</keyword>
<feature type="transmembrane region" description="Helical" evidence="12">
    <location>
        <begin position="442"/>
        <end position="463"/>
    </location>
</feature>
<sequence length="864" mass="94827">MRRSQYGCYLSTALLVVANLLIPVAIYIFAKGFFPYKPLLPGLAQYEALDDGPQPAPPFDRLVFMVVDALRSDFVYTDGTGFQFTQSLIKDGAAMPFTAHATSPTVTMPRLKAITTGSIPSFLDVILNLDEADTSSTLSTQDSWLAQMKAKRTGKLLLYGDDTWLKLFPDTFDRADGTSSFFVSDFTEVDNNVTRHITSELRQDDWNTMVLHYLGLDHIGHKSGPRSVNMVPKQREMDGIVQEIYEALETQAHLQSTLLVLCGDHGMNDAGNHGASSAGETSPALVFMSPKLKSIAKPATVPAPFDEEFQYYTKVDQSDLAPTLGALLGFPVPKNNLGAFILDFLPFWSNRRDQMHLLLSNAKQIFDIIAAASGVSLTTEYASSACRDLPTVAEELECELQMINQLVNTQSSDDPKERISTWLQRAQELMSSMASNYDMSKLVQGGISAVVALALAMASLIMVGDIRWNLVPFAAITILYGIMMFASSYVEEEHHFWYWSASAWLFYVTLSRASRTKRTPAVIAIAALVAMRLIRGWNQTGQKFAGEPDIVKLFMTSNPQLLLFLSFLTYLTTAYKLHRSLGGLPRVISVPFVTVLISFALSFKVAFCSEDSPELIVGFMETVLGYLGEASLIGRAQAVFVCIAIGTVYPVYSFLTQPYSRSRLTYMKTLHHLYTVLALTQSRVTNLPLFLLFQVLQGFLARLSPGLATAEISTTSLVLQLASFFALGGTNAISSVDLSNAYNGISGYSVAAVGVLTFIGNFAGPIWWASATNVLLLERRLAGGGGGGGAGGGEGYYHRHIALWTVFVTTSLVFVMAACTALRTHLFIWTVFSPKYLYSMAWSLGQHLLVNVGMGGLLYWLGTR</sequence>
<keyword evidence="10 12" id="KW-0472">Membrane</keyword>
<dbReference type="InterPro" id="IPR037674">
    <property type="entry name" value="PIG-G_N"/>
</dbReference>
<evidence type="ECO:0000256" key="11">
    <source>
        <dbReference type="ARBA" id="ARBA00023180"/>
    </source>
</evidence>
<dbReference type="PANTHER" id="PTHR23072">
    <property type="entry name" value="PHOSPHATIDYLINOSITOL GLYCAN-RELATED"/>
    <property type="match status" value="1"/>
</dbReference>
<keyword evidence="11" id="KW-0325">Glycoprotein</keyword>
<dbReference type="RefSeq" id="XP_066719702.1">
    <property type="nucleotide sequence ID" value="XM_066855424.1"/>
</dbReference>
<feature type="transmembrane region" description="Helical" evidence="12">
    <location>
        <begin position="557"/>
        <end position="575"/>
    </location>
</feature>
<evidence type="ECO:0000256" key="2">
    <source>
        <dbReference type="ARBA" id="ARBA00004687"/>
    </source>
</evidence>
<reference evidence="14 15" key="1">
    <citation type="submission" date="2023-01" db="EMBL/GenBank/DDBJ databases">
        <title>Analysis of 21 Apiospora genomes using comparative genomics revels a genus with tremendous synthesis potential of carbohydrate active enzymes and secondary metabolites.</title>
        <authorList>
            <person name="Sorensen T."/>
        </authorList>
    </citation>
    <scope>NUCLEOTIDE SEQUENCE [LARGE SCALE GENOMIC DNA]</scope>
    <source>
        <strain evidence="14 15">CBS 135458</strain>
    </source>
</reference>
<feature type="transmembrane region" description="Helical" evidence="12">
    <location>
        <begin position="520"/>
        <end position="537"/>
    </location>
</feature>
<keyword evidence="8 12" id="KW-0256">Endoplasmic reticulum</keyword>
<evidence type="ECO:0000256" key="7">
    <source>
        <dbReference type="ARBA" id="ARBA00022692"/>
    </source>
</evidence>
<evidence type="ECO:0000256" key="10">
    <source>
        <dbReference type="ARBA" id="ARBA00023136"/>
    </source>
</evidence>
<proteinExistence type="inferred from homology"/>
<feature type="transmembrane region" description="Helical" evidence="12">
    <location>
        <begin position="632"/>
        <end position="652"/>
    </location>
</feature>
<feature type="transmembrane region" description="Helical" evidence="12">
    <location>
        <begin position="496"/>
        <end position="513"/>
    </location>
</feature>
<comment type="pathway">
    <text evidence="2 12">Glycolipid biosynthesis; glycosylphosphatidylinositol-anchor biosynthesis.</text>
</comment>
<feature type="transmembrane region" description="Helical" evidence="12">
    <location>
        <begin position="717"/>
        <end position="736"/>
    </location>
</feature>
<evidence type="ECO:0000256" key="8">
    <source>
        <dbReference type="ARBA" id="ARBA00022824"/>
    </source>
</evidence>
<evidence type="ECO:0000256" key="12">
    <source>
        <dbReference type="RuleBase" id="RU367106"/>
    </source>
</evidence>
<evidence type="ECO:0000313" key="14">
    <source>
        <dbReference type="EMBL" id="KAK8076743.1"/>
    </source>
</evidence>
<feature type="transmembrane region" description="Helical" evidence="12">
    <location>
        <begin position="7"/>
        <end position="30"/>
    </location>
</feature>
<dbReference type="InterPro" id="IPR045687">
    <property type="entry name" value="PIGG/GPI7_C"/>
</dbReference>
<organism evidence="14 15">
    <name type="scientific">Apiospora phragmitis</name>
    <dbReference type="NCBI Taxonomy" id="2905665"/>
    <lineage>
        <taxon>Eukaryota</taxon>
        <taxon>Fungi</taxon>
        <taxon>Dikarya</taxon>
        <taxon>Ascomycota</taxon>
        <taxon>Pezizomycotina</taxon>
        <taxon>Sordariomycetes</taxon>
        <taxon>Xylariomycetidae</taxon>
        <taxon>Amphisphaeriales</taxon>
        <taxon>Apiosporaceae</taxon>
        <taxon>Apiospora</taxon>
    </lineage>
</organism>
<gene>
    <name evidence="14" type="ORF">PG994_004015</name>
</gene>
<dbReference type="GeneID" id="92088487"/>
<evidence type="ECO:0000313" key="15">
    <source>
        <dbReference type="Proteomes" id="UP001480595"/>
    </source>
</evidence>
<feature type="domain" description="GPI ethanolamine phosphate transferase 2 C-terminal" evidence="13">
    <location>
        <begin position="434"/>
        <end position="863"/>
    </location>
</feature>
<feature type="transmembrane region" description="Helical" evidence="12">
    <location>
        <begin position="836"/>
        <end position="861"/>
    </location>
</feature>
<feature type="transmembrane region" description="Helical" evidence="12">
    <location>
        <begin position="748"/>
        <end position="768"/>
    </location>
</feature>
<comment type="similarity">
    <text evidence="3 12">Belongs to the PIGG/PIGN/PIGO family. PIGG subfamily.</text>
</comment>
<evidence type="ECO:0000256" key="1">
    <source>
        <dbReference type="ARBA" id="ARBA00004477"/>
    </source>
</evidence>
<keyword evidence="5 12" id="KW-0337">GPI-anchor biosynthesis</keyword>
<feature type="transmembrane region" description="Helical" evidence="12">
    <location>
        <begin position="673"/>
        <end position="697"/>
    </location>
</feature>
<keyword evidence="7 12" id="KW-0812">Transmembrane</keyword>
<evidence type="ECO:0000256" key="4">
    <source>
        <dbReference type="ARBA" id="ARBA00020830"/>
    </source>
</evidence>
<comment type="caution">
    <text evidence="14">The sequence shown here is derived from an EMBL/GenBank/DDBJ whole genome shotgun (WGS) entry which is preliminary data.</text>
</comment>
<protein>
    <recommendedName>
        <fullName evidence="4 12">GPI ethanolamine phosphate transferase 2</fullName>
    </recommendedName>
</protein>
<comment type="subcellular location">
    <subcellularLocation>
        <location evidence="1 12">Endoplasmic reticulum membrane</location>
        <topology evidence="1 12">Multi-pass membrane protein</topology>
    </subcellularLocation>
</comment>
<dbReference type="EMBL" id="JAQQWL010000004">
    <property type="protein sequence ID" value="KAK8076743.1"/>
    <property type="molecule type" value="Genomic_DNA"/>
</dbReference>
<dbReference type="InterPro" id="IPR017850">
    <property type="entry name" value="Alkaline_phosphatase_core_sf"/>
</dbReference>
<evidence type="ECO:0000256" key="6">
    <source>
        <dbReference type="ARBA" id="ARBA00022679"/>
    </source>
</evidence>
<evidence type="ECO:0000256" key="5">
    <source>
        <dbReference type="ARBA" id="ARBA00022502"/>
    </source>
</evidence>
<comment type="function">
    <text evidence="12">Ethanolamine phosphate transferase involved in glycosylphosphatidylinositol-anchor biosynthesis. Transfers ethanolamine phosphate to the GPI second mannose.</text>
</comment>
<feature type="transmembrane region" description="Helical" evidence="12">
    <location>
        <begin position="470"/>
        <end position="490"/>
    </location>
</feature>
<keyword evidence="15" id="KW-1185">Reference proteome</keyword>
<dbReference type="Pfam" id="PF19316">
    <property type="entry name" value="PIGO_PIGG"/>
    <property type="match status" value="1"/>
</dbReference>
<name>A0ABR1W3L3_9PEZI</name>
<dbReference type="CDD" id="cd16024">
    <property type="entry name" value="GPI_EPT_2"/>
    <property type="match status" value="1"/>
</dbReference>
<dbReference type="Pfam" id="PF01663">
    <property type="entry name" value="Phosphodiest"/>
    <property type="match status" value="1"/>
</dbReference>
<keyword evidence="9 12" id="KW-1133">Transmembrane helix</keyword>
<dbReference type="InterPro" id="IPR039527">
    <property type="entry name" value="PIGG/GPI7"/>
</dbReference>
<dbReference type="Gene3D" id="3.40.720.10">
    <property type="entry name" value="Alkaline Phosphatase, subunit A"/>
    <property type="match status" value="1"/>
</dbReference>
<accession>A0ABR1W3L3</accession>
<feature type="transmembrane region" description="Helical" evidence="12">
    <location>
        <begin position="587"/>
        <end position="607"/>
    </location>
</feature>
<dbReference type="SUPFAM" id="SSF53649">
    <property type="entry name" value="Alkaline phosphatase-like"/>
    <property type="match status" value="1"/>
</dbReference>
<evidence type="ECO:0000256" key="9">
    <source>
        <dbReference type="ARBA" id="ARBA00022989"/>
    </source>
</evidence>
<dbReference type="GO" id="GO:0016740">
    <property type="term" value="F:transferase activity"/>
    <property type="evidence" value="ECO:0007669"/>
    <property type="project" value="UniProtKB-KW"/>
</dbReference>
<evidence type="ECO:0000259" key="13">
    <source>
        <dbReference type="Pfam" id="PF19316"/>
    </source>
</evidence>
<dbReference type="InterPro" id="IPR002591">
    <property type="entry name" value="Phosphodiest/P_Trfase"/>
</dbReference>
<dbReference type="Proteomes" id="UP001480595">
    <property type="component" value="Unassembled WGS sequence"/>
</dbReference>
<feature type="transmembrane region" description="Helical" evidence="12">
    <location>
        <begin position="801"/>
        <end position="824"/>
    </location>
</feature>
<dbReference type="PANTHER" id="PTHR23072:SF0">
    <property type="entry name" value="GPI ETHANOLAMINE PHOSPHATE TRANSFERASE 2"/>
    <property type="match status" value="1"/>
</dbReference>